<gene>
    <name evidence="1" type="ORF">ACD_4C00127G0004</name>
</gene>
<reference evidence="1" key="1">
    <citation type="journal article" date="2012" name="Science">
        <title>Fermentation, hydrogen, and sulfur metabolism in multiple uncultivated bacterial phyla.</title>
        <authorList>
            <person name="Wrighton K.C."/>
            <person name="Thomas B.C."/>
            <person name="Sharon I."/>
            <person name="Miller C.S."/>
            <person name="Castelle C.J."/>
            <person name="VerBerkmoes N.C."/>
            <person name="Wilkins M.J."/>
            <person name="Hettich R.L."/>
            <person name="Lipton M.S."/>
            <person name="Williams K.H."/>
            <person name="Long P.E."/>
            <person name="Banfield J.F."/>
        </authorList>
    </citation>
    <scope>NUCLEOTIDE SEQUENCE [LARGE SCALE GENOMIC DNA]</scope>
</reference>
<name>K2FVA0_9BACT</name>
<proteinExistence type="predicted"/>
<protein>
    <submittedName>
        <fullName evidence="1">Uncharacterized protein</fullName>
    </submittedName>
</protein>
<dbReference type="EMBL" id="AMFJ01000643">
    <property type="protein sequence ID" value="EKE26898.1"/>
    <property type="molecule type" value="Genomic_DNA"/>
</dbReference>
<accession>K2FVA0</accession>
<evidence type="ECO:0000313" key="1">
    <source>
        <dbReference type="EMBL" id="EKE26898.1"/>
    </source>
</evidence>
<organism evidence="1">
    <name type="scientific">uncultured bacterium</name>
    <name type="common">gcode 4</name>
    <dbReference type="NCBI Taxonomy" id="1234023"/>
    <lineage>
        <taxon>Bacteria</taxon>
        <taxon>environmental samples</taxon>
    </lineage>
</organism>
<dbReference type="AlphaFoldDB" id="K2FVA0"/>
<sequence>MQYEKQSSDIDEKDFSIIYRRFLTLFDTKYWLNFSLRLLEANKAFLWFCMHFSWNFGHLLASLKTSNAWKIIFESNLDNLSQYIDQVKRWELLFWAYSYNWKKIIFILGEFDINNIDFIVSHDILSIWTEEILFRIKKLFEIIINKDNKIKIS</sequence>
<comment type="caution">
    <text evidence="1">The sequence shown here is derived from an EMBL/GenBank/DDBJ whole genome shotgun (WGS) entry which is preliminary data.</text>
</comment>